<dbReference type="InterPro" id="IPR036631">
    <property type="entry name" value="MGMT_N_sf"/>
</dbReference>
<keyword evidence="12" id="KW-0862">Zinc</keyword>
<dbReference type="SUPFAM" id="SSF46767">
    <property type="entry name" value="Methylated DNA-protein cysteine methyltransferase, C-terminal domain"/>
    <property type="match status" value="1"/>
</dbReference>
<evidence type="ECO:0000256" key="10">
    <source>
        <dbReference type="ARBA" id="ARBA00022723"/>
    </source>
</evidence>
<feature type="domain" description="Methylated-DNA-[protein]-cysteine S-methyltransferase DNA binding" evidence="16">
    <location>
        <begin position="86"/>
        <end position="167"/>
    </location>
</feature>
<evidence type="ECO:0000259" key="16">
    <source>
        <dbReference type="Pfam" id="PF01035"/>
    </source>
</evidence>
<dbReference type="Gene3D" id="3.30.160.70">
    <property type="entry name" value="Methylated DNA-protein cysteine methyltransferase domain"/>
    <property type="match status" value="1"/>
</dbReference>
<dbReference type="InterPro" id="IPR001497">
    <property type="entry name" value="MethylDNA_cys_MeTrfase_AS"/>
</dbReference>
<feature type="domain" description="Methylguanine DNA methyltransferase ribonuclease-like" evidence="17">
    <location>
        <begin position="7"/>
        <end position="79"/>
    </location>
</feature>
<evidence type="ECO:0000256" key="15">
    <source>
        <dbReference type="ARBA" id="ARBA00049348"/>
    </source>
</evidence>
<evidence type="ECO:0000256" key="9">
    <source>
        <dbReference type="ARBA" id="ARBA00022679"/>
    </source>
</evidence>
<keyword evidence="11" id="KW-0227">DNA damage</keyword>
<dbReference type="NCBIfam" id="TIGR00589">
    <property type="entry name" value="ogt"/>
    <property type="match status" value="1"/>
</dbReference>
<dbReference type="Pfam" id="PF01035">
    <property type="entry name" value="DNA_binding_1"/>
    <property type="match status" value="1"/>
</dbReference>
<comment type="catalytic activity">
    <reaction evidence="15">
        <text>a 6-O-methyl-2'-deoxyguanosine in DNA + L-cysteinyl-[protein] = S-methyl-L-cysteinyl-[protein] + a 2'-deoxyguanosine in DNA</text>
        <dbReference type="Rhea" id="RHEA:24000"/>
        <dbReference type="Rhea" id="RHEA-COMP:10131"/>
        <dbReference type="Rhea" id="RHEA-COMP:10132"/>
        <dbReference type="Rhea" id="RHEA-COMP:11367"/>
        <dbReference type="Rhea" id="RHEA-COMP:11368"/>
        <dbReference type="ChEBI" id="CHEBI:29950"/>
        <dbReference type="ChEBI" id="CHEBI:82612"/>
        <dbReference type="ChEBI" id="CHEBI:85445"/>
        <dbReference type="ChEBI" id="CHEBI:85448"/>
        <dbReference type="EC" id="2.1.1.63"/>
    </reaction>
</comment>
<evidence type="ECO:0000256" key="7">
    <source>
        <dbReference type="ARBA" id="ARBA00022553"/>
    </source>
</evidence>
<evidence type="ECO:0000256" key="14">
    <source>
        <dbReference type="ARBA" id="ARBA00023204"/>
    </source>
</evidence>
<keyword evidence="14" id="KW-0234">DNA repair</keyword>
<protein>
    <recommendedName>
        <fullName evidence="6">Methylated-DNA--protein-cysteine methyltransferase</fullName>
        <ecNumber evidence="5">2.1.1.63</ecNumber>
    </recommendedName>
</protein>
<sequence length="187" mass="19901">MTETLAFGTVDTVLGRLLVSETETGIVSLDFRDTPAARERAARKTGLPVVDAPGRLDPALAALRDYFAGDLKTFELPIDWRLTGDVQRQVLTTLYETVPYGRTITYGELGDRSGTGVHAQVIGQVMGSNPIPLIVPCHRVVASNGLGGYSGGSGVEVKRWLLTLEGALPATLDWDLTRPPGQAGVGV</sequence>
<keyword evidence="8" id="KW-0489">Methyltransferase</keyword>
<dbReference type="SUPFAM" id="SSF53155">
    <property type="entry name" value="Methylated DNA-protein cysteine methyltransferase domain"/>
    <property type="match status" value="1"/>
</dbReference>
<gene>
    <name evidence="18" type="ORF">GCM10009727_38090</name>
</gene>
<dbReference type="InterPro" id="IPR036388">
    <property type="entry name" value="WH-like_DNA-bd_sf"/>
</dbReference>
<comment type="function">
    <text evidence="3">Involved in the cellular defense against the biological effects of O6-methylguanine (O6-MeG) and O4-methylthymine (O4-MeT) in DNA. Repairs the methylated nucleobase in DNA by stoichiometrically transferring the methyl group to a cysteine residue in the enzyme. This is a suicide reaction: the enzyme is irreversibly inactivated.</text>
</comment>
<evidence type="ECO:0000256" key="12">
    <source>
        <dbReference type="ARBA" id="ARBA00022833"/>
    </source>
</evidence>
<accession>A0ABN2ZE57</accession>
<dbReference type="CDD" id="cd06445">
    <property type="entry name" value="ATase"/>
    <property type="match status" value="1"/>
</dbReference>
<evidence type="ECO:0000256" key="3">
    <source>
        <dbReference type="ARBA" id="ARBA00003317"/>
    </source>
</evidence>
<evidence type="ECO:0000259" key="17">
    <source>
        <dbReference type="Pfam" id="PF02870"/>
    </source>
</evidence>
<keyword evidence="19" id="KW-1185">Reference proteome</keyword>
<proteinExistence type="inferred from homology"/>
<dbReference type="InterPro" id="IPR008332">
    <property type="entry name" value="MethylG_MeTrfase_N"/>
</dbReference>
<dbReference type="Proteomes" id="UP001501020">
    <property type="component" value="Unassembled WGS sequence"/>
</dbReference>
<evidence type="ECO:0000256" key="2">
    <source>
        <dbReference type="ARBA" id="ARBA00001947"/>
    </source>
</evidence>
<evidence type="ECO:0000313" key="19">
    <source>
        <dbReference type="Proteomes" id="UP001501020"/>
    </source>
</evidence>
<evidence type="ECO:0000256" key="11">
    <source>
        <dbReference type="ARBA" id="ARBA00022763"/>
    </source>
</evidence>
<reference evidence="18 19" key="1">
    <citation type="journal article" date="2019" name="Int. J. Syst. Evol. Microbiol.">
        <title>The Global Catalogue of Microorganisms (GCM) 10K type strain sequencing project: providing services to taxonomists for standard genome sequencing and annotation.</title>
        <authorList>
            <consortium name="The Broad Institute Genomics Platform"/>
            <consortium name="The Broad Institute Genome Sequencing Center for Infectious Disease"/>
            <person name="Wu L."/>
            <person name="Ma J."/>
        </authorList>
    </citation>
    <scope>NUCLEOTIDE SEQUENCE [LARGE SCALE GENOMIC DNA]</scope>
    <source>
        <strain evidence="18 19">JCM 13850</strain>
    </source>
</reference>
<dbReference type="PANTHER" id="PTHR46460:SF1">
    <property type="entry name" value="METHYLATED-DNA--PROTEIN-CYSTEINE METHYLTRANSFERASE"/>
    <property type="match status" value="1"/>
</dbReference>
<name>A0ABN2ZE57_9ACTN</name>
<dbReference type="PANTHER" id="PTHR46460">
    <property type="entry name" value="METHYLATED-DNA--PROTEIN-CYSTEINE METHYLTRANSFERASE"/>
    <property type="match status" value="1"/>
</dbReference>
<comment type="similarity">
    <text evidence="4">Belongs to the MGMT family.</text>
</comment>
<evidence type="ECO:0000256" key="13">
    <source>
        <dbReference type="ARBA" id="ARBA00023125"/>
    </source>
</evidence>
<keyword evidence="10" id="KW-0479">Metal-binding</keyword>
<evidence type="ECO:0000256" key="5">
    <source>
        <dbReference type="ARBA" id="ARBA00011918"/>
    </source>
</evidence>
<dbReference type="PROSITE" id="PS00374">
    <property type="entry name" value="MGMT"/>
    <property type="match status" value="1"/>
</dbReference>
<keyword evidence="13" id="KW-0238">DNA-binding</keyword>
<dbReference type="InterPro" id="IPR014048">
    <property type="entry name" value="MethylDNA_cys_MeTrfase_DNA-bd"/>
</dbReference>
<comment type="catalytic activity">
    <reaction evidence="1">
        <text>a 4-O-methyl-thymidine in DNA + L-cysteinyl-[protein] = a thymidine in DNA + S-methyl-L-cysteinyl-[protein]</text>
        <dbReference type="Rhea" id="RHEA:53428"/>
        <dbReference type="Rhea" id="RHEA-COMP:10131"/>
        <dbReference type="Rhea" id="RHEA-COMP:10132"/>
        <dbReference type="Rhea" id="RHEA-COMP:13555"/>
        <dbReference type="Rhea" id="RHEA-COMP:13556"/>
        <dbReference type="ChEBI" id="CHEBI:29950"/>
        <dbReference type="ChEBI" id="CHEBI:82612"/>
        <dbReference type="ChEBI" id="CHEBI:137386"/>
        <dbReference type="ChEBI" id="CHEBI:137387"/>
        <dbReference type="EC" id="2.1.1.63"/>
    </reaction>
</comment>
<organism evidence="18 19">
    <name type="scientific">Actinomadura napierensis</name>
    <dbReference type="NCBI Taxonomy" id="267854"/>
    <lineage>
        <taxon>Bacteria</taxon>
        <taxon>Bacillati</taxon>
        <taxon>Actinomycetota</taxon>
        <taxon>Actinomycetes</taxon>
        <taxon>Streptosporangiales</taxon>
        <taxon>Thermomonosporaceae</taxon>
        <taxon>Actinomadura</taxon>
    </lineage>
</organism>
<dbReference type="Gene3D" id="1.10.10.10">
    <property type="entry name" value="Winged helix-like DNA-binding domain superfamily/Winged helix DNA-binding domain"/>
    <property type="match status" value="1"/>
</dbReference>
<dbReference type="EMBL" id="BAAAMR010000031">
    <property type="protein sequence ID" value="GAA2140829.1"/>
    <property type="molecule type" value="Genomic_DNA"/>
</dbReference>
<dbReference type="InterPro" id="IPR036217">
    <property type="entry name" value="MethylDNA_cys_MeTrfase_DNAb"/>
</dbReference>
<evidence type="ECO:0000256" key="1">
    <source>
        <dbReference type="ARBA" id="ARBA00001286"/>
    </source>
</evidence>
<keyword evidence="9" id="KW-0808">Transferase</keyword>
<dbReference type="Pfam" id="PF02870">
    <property type="entry name" value="Methyltransf_1N"/>
    <property type="match status" value="1"/>
</dbReference>
<evidence type="ECO:0000256" key="6">
    <source>
        <dbReference type="ARBA" id="ARBA00015377"/>
    </source>
</evidence>
<dbReference type="RefSeq" id="WP_344268442.1">
    <property type="nucleotide sequence ID" value="NZ_BAAAMR010000031.1"/>
</dbReference>
<dbReference type="EC" id="2.1.1.63" evidence="5"/>
<keyword evidence="7" id="KW-0597">Phosphoprotein</keyword>
<evidence type="ECO:0000256" key="8">
    <source>
        <dbReference type="ARBA" id="ARBA00022603"/>
    </source>
</evidence>
<comment type="caution">
    <text evidence="18">The sequence shown here is derived from an EMBL/GenBank/DDBJ whole genome shotgun (WGS) entry which is preliminary data.</text>
</comment>
<evidence type="ECO:0000313" key="18">
    <source>
        <dbReference type="EMBL" id="GAA2140829.1"/>
    </source>
</evidence>
<comment type="cofactor">
    <cofactor evidence="2">
        <name>Zn(2+)</name>
        <dbReference type="ChEBI" id="CHEBI:29105"/>
    </cofactor>
</comment>
<evidence type="ECO:0000256" key="4">
    <source>
        <dbReference type="ARBA" id="ARBA00008711"/>
    </source>
</evidence>